<dbReference type="EMBL" id="JAANIU010015694">
    <property type="protein sequence ID" value="KAG1529287.1"/>
    <property type="molecule type" value="Genomic_DNA"/>
</dbReference>
<evidence type="ECO:0000256" key="1">
    <source>
        <dbReference type="SAM" id="MobiDB-lite"/>
    </source>
</evidence>
<organism evidence="2 3">
    <name type="scientific">Rhizopus delemar</name>
    <dbReference type="NCBI Taxonomy" id="936053"/>
    <lineage>
        <taxon>Eukaryota</taxon>
        <taxon>Fungi</taxon>
        <taxon>Fungi incertae sedis</taxon>
        <taxon>Mucoromycota</taxon>
        <taxon>Mucoromycotina</taxon>
        <taxon>Mucoromycetes</taxon>
        <taxon>Mucorales</taxon>
        <taxon>Mucorineae</taxon>
        <taxon>Rhizopodaceae</taxon>
        <taxon>Rhizopus</taxon>
    </lineage>
</organism>
<protein>
    <submittedName>
        <fullName evidence="2">Uncharacterized protein</fullName>
    </submittedName>
</protein>
<proteinExistence type="predicted"/>
<dbReference type="AlphaFoldDB" id="A0A9P7BYU6"/>
<feature type="compositionally biased region" description="Basic and acidic residues" evidence="1">
    <location>
        <begin position="1"/>
        <end position="20"/>
    </location>
</feature>
<comment type="caution">
    <text evidence="2">The sequence shown here is derived from an EMBL/GenBank/DDBJ whole genome shotgun (WGS) entry which is preliminary data.</text>
</comment>
<gene>
    <name evidence="2" type="ORF">G6F50_018100</name>
</gene>
<sequence length="89" mass="9117">MQPEAQPRHSQDSQQHKDALGRTAPQGDVAGSASPHEDCSGSPTDAGQVNHPMTGKNASAATCGAGLVAWHRNSIAMLGGLSVNSPSWT</sequence>
<keyword evidence="3" id="KW-1185">Reference proteome</keyword>
<accession>A0A9P7BYU6</accession>
<name>A0A9P7BYU6_9FUNG</name>
<dbReference type="Proteomes" id="UP000740926">
    <property type="component" value="Unassembled WGS sequence"/>
</dbReference>
<reference evidence="2 3" key="1">
    <citation type="journal article" date="2020" name="Microb. Genom.">
        <title>Genetic diversity of clinical and environmental Mucorales isolates obtained from an investigation of mucormycosis cases among solid organ transplant recipients.</title>
        <authorList>
            <person name="Nguyen M.H."/>
            <person name="Kaul D."/>
            <person name="Muto C."/>
            <person name="Cheng S.J."/>
            <person name="Richter R.A."/>
            <person name="Bruno V.M."/>
            <person name="Liu G."/>
            <person name="Beyhan S."/>
            <person name="Sundermann A.J."/>
            <person name="Mounaud S."/>
            <person name="Pasculle A.W."/>
            <person name="Nierman W.C."/>
            <person name="Driscoll E."/>
            <person name="Cumbie R."/>
            <person name="Clancy C.J."/>
            <person name="Dupont C.L."/>
        </authorList>
    </citation>
    <scope>NUCLEOTIDE SEQUENCE [LARGE SCALE GENOMIC DNA]</scope>
    <source>
        <strain evidence="2 3">GL24</strain>
    </source>
</reference>
<evidence type="ECO:0000313" key="3">
    <source>
        <dbReference type="Proteomes" id="UP000740926"/>
    </source>
</evidence>
<feature type="region of interest" description="Disordered" evidence="1">
    <location>
        <begin position="1"/>
        <end position="54"/>
    </location>
</feature>
<evidence type="ECO:0000313" key="2">
    <source>
        <dbReference type="EMBL" id="KAG1529287.1"/>
    </source>
</evidence>